<dbReference type="PANTHER" id="PTHR11851:SF49">
    <property type="entry name" value="MITOCHONDRIAL-PROCESSING PEPTIDASE SUBUNIT ALPHA"/>
    <property type="match status" value="1"/>
</dbReference>
<dbReference type="SUPFAM" id="SSF63411">
    <property type="entry name" value="LuxS/MPP-like metallohydrolase"/>
    <property type="match status" value="2"/>
</dbReference>
<feature type="compositionally biased region" description="Polar residues" evidence="5">
    <location>
        <begin position="175"/>
        <end position="187"/>
    </location>
</feature>
<dbReference type="GO" id="GO:0006627">
    <property type="term" value="P:protein processing involved in protein targeting to mitochondrion"/>
    <property type="evidence" value="ECO:0007669"/>
    <property type="project" value="TreeGrafter"/>
</dbReference>
<dbReference type="InterPro" id="IPR001431">
    <property type="entry name" value="Pept_M16_Zn_BS"/>
</dbReference>
<evidence type="ECO:0000256" key="4">
    <source>
        <dbReference type="RuleBase" id="RU365099"/>
    </source>
</evidence>
<dbReference type="GO" id="GO:0016884">
    <property type="term" value="F:carbon-nitrogen ligase activity, with glutamine as amido-N-donor"/>
    <property type="evidence" value="ECO:0007669"/>
    <property type="project" value="UniProtKB-UniRule"/>
</dbReference>
<dbReference type="InterPro" id="IPR042184">
    <property type="entry name" value="YqeY/Aim41_N"/>
</dbReference>
<dbReference type="Gene3D" id="1.10.1510.10">
    <property type="entry name" value="Uncharacterised protein YqeY/AIM41 PF09424, N-terminal domain"/>
    <property type="match status" value="1"/>
</dbReference>
<protein>
    <recommendedName>
        <fullName evidence="4">Altered inheritance of mitochondria protein 41</fullName>
    </recommendedName>
</protein>
<organism evidence="8 9">
    <name type="scientific">Coemansia erecta</name>
    <dbReference type="NCBI Taxonomy" id="147472"/>
    <lineage>
        <taxon>Eukaryota</taxon>
        <taxon>Fungi</taxon>
        <taxon>Fungi incertae sedis</taxon>
        <taxon>Zoopagomycota</taxon>
        <taxon>Kickxellomycotina</taxon>
        <taxon>Kickxellomycetes</taxon>
        <taxon>Kickxellales</taxon>
        <taxon>Kickxellaceae</taxon>
        <taxon>Coemansia</taxon>
    </lineage>
</organism>
<evidence type="ECO:0000256" key="2">
    <source>
        <dbReference type="ARBA" id="ARBA00007261"/>
    </source>
</evidence>
<evidence type="ECO:0000256" key="1">
    <source>
        <dbReference type="ARBA" id="ARBA00002123"/>
    </source>
</evidence>
<feature type="region of interest" description="Disordered" evidence="5">
    <location>
        <begin position="618"/>
        <end position="641"/>
    </location>
</feature>
<keyword evidence="4" id="KW-0496">Mitochondrion</keyword>
<dbReference type="InterPro" id="IPR023168">
    <property type="entry name" value="GatB_Yqey_C_2"/>
</dbReference>
<comment type="similarity">
    <text evidence="2 3">Belongs to the peptidase M16 family.</text>
</comment>
<evidence type="ECO:0000259" key="7">
    <source>
        <dbReference type="Pfam" id="PF05193"/>
    </source>
</evidence>
<dbReference type="InterPro" id="IPR007863">
    <property type="entry name" value="Peptidase_M16_C"/>
</dbReference>
<dbReference type="AlphaFoldDB" id="A0A9W7Y3R1"/>
<dbReference type="GO" id="GO:0005739">
    <property type="term" value="C:mitochondrion"/>
    <property type="evidence" value="ECO:0007669"/>
    <property type="project" value="UniProtKB-SubCell"/>
</dbReference>
<dbReference type="InterPro" id="IPR011249">
    <property type="entry name" value="Metalloenz_LuxS/M16"/>
</dbReference>
<evidence type="ECO:0000259" key="6">
    <source>
        <dbReference type="Pfam" id="PF00675"/>
    </source>
</evidence>
<dbReference type="PROSITE" id="PS00143">
    <property type="entry name" value="INSULINASE"/>
    <property type="match status" value="1"/>
</dbReference>
<dbReference type="InterPro" id="IPR050361">
    <property type="entry name" value="MPP/UQCRC_Complex"/>
</dbReference>
<reference evidence="8" key="1">
    <citation type="submission" date="2022-07" db="EMBL/GenBank/DDBJ databases">
        <title>Phylogenomic reconstructions and comparative analyses of Kickxellomycotina fungi.</title>
        <authorList>
            <person name="Reynolds N.K."/>
            <person name="Stajich J.E."/>
            <person name="Barry K."/>
            <person name="Grigoriev I.V."/>
            <person name="Crous P."/>
            <person name="Smith M.E."/>
        </authorList>
    </citation>
    <scope>NUCLEOTIDE SEQUENCE</scope>
    <source>
        <strain evidence="8">NBRC 32514</strain>
    </source>
</reference>
<evidence type="ECO:0000256" key="5">
    <source>
        <dbReference type="SAM" id="MobiDB-lite"/>
    </source>
</evidence>
<comment type="similarity">
    <text evidence="4">Belongs to the AIM41 family.</text>
</comment>
<comment type="function">
    <text evidence="1">Substrate recognition and binding subunit of the essential mitochondrial processing protease (MPP), which cleaves the mitochondrial sequence off newly imported precursors proteins.</text>
</comment>
<dbReference type="InterPro" id="IPR003789">
    <property type="entry name" value="Asn/Gln_tRNA_amidoTrase-B-like"/>
</dbReference>
<sequence>MYLSAIQRGSRLPGIACARVSMRLYTSEAATINARLKSDLKAAMKAKEKTKLTVIRGVLSDILYAEKNQTGSTSFSRDSDADVAAVIQRAIKQRRDSIQSYTEGGREDLAQEESAELAVLNEYLPEQMSSEQIEARVKQVIERLGVSGIKAMGTVMKEINISPAEAPKSRVAGASSRNSQPGARNSHTVAGASAYIPALDKEQQQQQQQQQNWIIHHLRSTHVSAQIPLNYKQQATTEVSADGQTHVTTFPNGLRVVSENNPGHFTALGVYVDAGSRYESPSTSGYAHLMDRMAFRNSERFTSAESMAAIEKLGGSIMSSSSRECIMYQAAVFPDDVSTALGLLADTTLRPRYLEEELAELRETVPWELQDFMAKPDMFLPEKLHETAFRSGTLGNPLLCPPSQLSAATSDSLAAYHRRWYRPERIVVAAVGLEHADLVRLCVENGFADLAPTPASSHSDQPAVSEDSGLSSRSWFNKMLGAGGAPSVHGSSDPYAKSVYTGGTWFDAKPDIDFTQVYLGFKSSGIDNEKALYAYATLQMLLGGGGSFSAGGPGKGMYSRLYTRVLNQHAWIESCVAFHHCYTDSGLFGISASCRPRNEHALLDVVATEIEAVASGKNRIPSRSSMRRPYASQEGPTQAEVRRAKNQLKSNLLMNLESRMVQLEDLGRQIQVSGRKVPASTMIDHIEEIRSTDIAKAAGDLLENPATLLVQGNVDGVRKFYPQVCANHGINI</sequence>
<dbReference type="InterPro" id="IPR011765">
    <property type="entry name" value="Pept_M16_N"/>
</dbReference>
<keyword evidence="9" id="KW-1185">Reference proteome</keyword>
<name>A0A9W7Y3R1_9FUNG</name>
<dbReference type="OrthoDB" id="277191at2759"/>
<feature type="region of interest" description="Disordered" evidence="5">
    <location>
        <begin position="165"/>
        <end position="187"/>
    </location>
</feature>
<evidence type="ECO:0000256" key="3">
    <source>
        <dbReference type="RuleBase" id="RU004447"/>
    </source>
</evidence>
<comment type="subcellular location">
    <subcellularLocation>
        <location evidence="4">Mitochondrion</location>
    </subcellularLocation>
</comment>
<proteinExistence type="inferred from homology"/>
<evidence type="ECO:0000313" key="9">
    <source>
        <dbReference type="Proteomes" id="UP001149813"/>
    </source>
</evidence>
<gene>
    <name evidence="8" type="primary">MAS2</name>
    <name evidence="4" type="synonym">AIM41</name>
    <name evidence="8" type="ORF">LPJ53_002717</name>
</gene>
<dbReference type="EMBL" id="JANBOJ010000089">
    <property type="protein sequence ID" value="KAJ1722925.1"/>
    <property type="molecule type" value="Genomic_DNA"/>
</dbReference>
<dbReference type="Proteomes" id="UP001149813">
    <property type="component" value="Unassembled WGS sequence"/>
</dbReference>
<feature type="domain" description="Peptidase M16 C-terminal" evidence="7">
    <location>
        <begin position="409"/>
        <end position="616"/>
    </location>
</feature>
<feature type="domain" description="Peptidase M16 N-terminal" evidence="6">
    <location>
        <begin position="255"/>
        <end position="401"/>
    </location>
</feature>
<dbReference type="Pfam" id="PF09424">
    <property type="entry name" value="YqeY"/>
    <property type="match status" value="1"/>
</dbReference>
<dbReference type="PANTHER" id="PTHR11851">
    <property type="entry name" value="METALLOPROTEASE"/>
    <property type="match status" value="1"/>
</dbReference>
<evidence type="ECO:0000313" key="8">
    <source>
        <dbReference type="EMBL" id="KAJ1722925.1"/>
    </source>
</evidence>
<dbReference type="Pfam" id="PF00675">
    <property type="entry name" value="Peptidase_M16"/>
    <property type="match status" value="1"/>
</dbReference>
<dbReference type="Pfam" id="PF05193">
    <property type="entry name" value="Peptidase_M16_C"/>
    <property type="match status" value="1"/>
</dbReference>
<dbReference type="GO" id="GO:0004222">
    <property type="term" value="F:metalloendopeptidase activity"/>
    <property type="evidence" value="ECO:0007669"/>
    <property type="project" value="InterPro"/>
</dbReference>
<accession>A0A9W7Y3R1</accession>
<keyword evidence="8" id="KW-0378">Hydrolase</keyword>
<comment type="caution">
    <text evidence="8">The sequence shown here is derived from an EMBL/GenBank/DDBJ whole genome shotgun (WGS) entry which is preliminary data.</text>
</comment>
<dbReference type="SUPFAM" id="SSF89095">
    <property type="entry name" value="GatB/YqeY motif"/>
    <property type="match status" value="1"/>
</dbReference>
<dbReference type="InterPro" id="IPR019004">
    <property type="entry name" value="YqeY/Aim41"/>
</dbReference>
<dbReference type="Gene3D" id="3.30.830.10">
    <property type="entry name" value="Metalloenzyme, LuxS/M16 peptidase-like"/>
    <property type="match status" value="2"/>
</dbReference>
<dbReference type="GO" id="GO:0046872">
    <property type="term" value="F:metal ion binding"/>
    <property type="evidence" value="ECO:0007669"/>
    <property type="project" value="InterPro"/>
</dbReference>
<dbReference type="Gene3D" id="1.10.10.410">
    <property type="match status" value="1"/>
</dbReference>